<gene>
    <name evidence="2" type="ORF">CVT25_005280</name>
</gene>
<feature type="region of interest" description="Disordered" evidence="1">
    <location>
        <begin position="205"/>
        <end position="224"/>
    </location>
</feature>
<protein>
    <submittedName>
        <fullName evidence="2">Uncharacterized protein</fullName>
    </submittedName>
</protein>
<organism evidence="2 3">
    <name type="scientific">Psilocybe cyanescens</name>
    <dbReference type="NCBI Taxonomy" id="93625"/>
    <lineage>
        <taxon>Eukaryota</taxon>
        <taxon>Fungi</taxon>
        <taxon>Dikarya</taxon>
        <taxon>Basidiomycota</taxon>
        <taxon>Agaricomycotina</taxon>
        <taxon>Agaricomycetes</taxon>
        <taxon>Agaricomycetidae</taxon>
        <taxon>Agaricales</taxon>
        <taxon>Agaricineae</taxon>
        <taxon>Strophariaceae</taxon>
        <taxon>Psilocybe</taxon>
    </lineage>
</organism>
<evidence type="ECO:0000256" key="1">
    <source>
        <dbReference type="SAM" id="MobiDB-lite"/>
    </source>
</evidence>
<feature type="compositionally biased region" description="Low complexity" evidence="1">
    <location>
        <begin position="234"/>
        <end position="248"/>
    </location>
</feature>
<dbReference type="Proteomes" id="UP000283269">
    <property type="component" value="Unassembled WGS sequence"/>
</dbReference>
<feature type="region of interest" description="Disordered" evidence="1">
    <location>
        <begin position="384"/>
        <end position="459"/>
    </location>
</feature>
<feature type="region of interest" description="Disordered" evidence="1">
    <location>
        <begin position="234"/>
        <end position="261"/>
    </location>
</feature>
<evidence type="ECO:0000313" key="2">
    <source>
        <dbReference type="EMBL" id="PPQ83039.1"/>
    </source>
</evidence>
<dbReference type="InParanoid" id="A0A409WX34"/>
<feature type="compositionally biased region" description="Basic and acidic residues" evidence="1">
    <location>
        <begin position="251"/>
        <end position="261"/>
    </location>
</feature>
<proteinExistence type="predicted"/>
<accession>A0A409WX34</accession>
<evidence type="ECO:0000313" key="3">
    <source>
        <dbReference type="Proteomes" id="UP000283269"/>
    </source>
</evidence>
<feature type="compositionally biased region" description="Basic and acidic residues" evidence="1">
    <location>
        <begin position="414"/>
        <end position="426"/>
    </location>
</feature>
<name>A0A409WX34_PSICY</name>
<dbReference type="AlphaFoldDB" id="A0A409WX34"/>
<sequence length="459" mass="50916">MYANIDGISMSARTWIFLGTDTKVLKHASIETIVLRELGAPRRVVVHLRQCEARFSARVRGACCRRVPHGPRCRAQRFRGRVCGEVGETTHTHGDDDDGHEEERRSLDFLDRLVPPRHLPYQILFSGLSSSPIITCSPPSSNPQGTAARPRPPSPPSPSIDTDDDVSRRSSGISPISIIIPSSALFPGRGAGDIAWCGASRSKARAKQGHGGGQGDGNRRDGGILQHISRPVAHASVQGEAAAAAASSGRGGEHESRGERVLQHVPLAQQEHLILNMNMNMSMYNVGGAQFVLKPPRVPRSRKKVKLTDRVREFEAREREKAMEQGVDVQERGEGIGETKGQRVRAEREAREREMERGVQIQIQEQRKREREVQRVQRDVDIRAQREFGVEAREKEAERREGRSWSAGAGADGAQKEKEGVVDALREMAQVEQEESVDEDEESEKDKRLGSSESQANYY</sequence>
<feature type="compositionally biased region" description="Acidic residues" evidence="1">
    <location>
        <begin position="432"/>
        <end position="443"/>
    </location>
</feature>
<comment type="caution">
    <text evidence="2">The sequence shown here is derived from an EMBL/GenBank/DDBJ whole genome shotgun (WGS) entry which is preliminary data.</text>
</comment>
<feature type="compositionally biased region" description="Basic and acidic residues" evidence="1">
    <location>
        <begin position="384"/>
        <end position="403"/>
    </location>
</feature>
<dbReference type="EMBL" id="NHYD01003058">
    <property type="protein sequence ID" value="PPQ83039.1"/>
    <property type="molecule type" value="Genomic_DNA"/>
</dbReference>
<keyword evidence="3" id="KW-1185">Reference proteome</keyword>
<feature type="region of interest" description="Disordered" evidence="1">
    <location>
        <begin position="135"/>
        <end position="173"/>
    </location>
</feature>
<reference evidence="2 3" key="1">
    <citation type="journal article" date="2018" name="Evol. Lett.">
        <title>Horizontal gene cluster transfer increased hallucinogenic mushroom diversity.</title>
        <authorList>
            <person name="Reynolds H.T."/>
            <person name="Vijayakumar V."/>
            <person name="Gluck-Thaler E."/>
            <person name="Korotkin H.B."/>
            <person name="Matheny P.B."/>
            <person name="Slot J.C."/>
        </authorList>
    </citation>
    <scope>NUCLEOTIDE SEQUENCE [LARGE SCALE GENOMIC DNA]</scope>
    <source>
        <strain evidence="2 3">2631</strain>
    </source>
</reference>